<dbReference type="SUPFAM" id="SSF53335">
    <property type="entry name" value="S-adenosyl-L-methionine-dependent methyltransferases"/>
    <property type="match status" value="1"/>
</dbReference>
<name>A0A919TD62_9ACTN</name>
<keyword evidence="2" id="KW-1185">Reference proteome</keyword>
<sequence length="609" mass="65178">MSDTAALVPTQGTDYAAALAAPPVSNLRRIGGEMFAWTDHNPVRGALLRHLATQFAGPGRRVLVAGPHADDLVTALTDGGATVSWLIRSLGDAENTAREHPKVTVLAGTIVKLDPEEKFDLVVAADGVERLNSTEGDQMSAGELLDRLAEAVRPDGVLLLAHDNHLGVHHTVRLQPGAREAETAAWYPLDDHDPHRPASSEQLTDRLTAAGLTVDVTYAAFPEPAAPTVLVGPALLGNIGSPLRPRLGTALAQAFALGYRGRAVLSDPRRLVHRALRAGAEGTIAPSWLVIARAPGASAAPPIPGDELLVGDVRGTFAYAVSTADDGKVRTEVLASLEEPTERDGLRRVAQPSAPGADTGYVLEERLLHLCATAGLAELRGELARFESWLRGQAADDTLSGPVALAGLADVFITPSGLTLLPTRWEPIEPVPLDTALVRALWEFAVQLITSAQPHPWPISSSAVDLTATMLGMVGRGISDTEVRAAVDLHVLREAADLDLSLAAQQALTLQLLAVTPGTAPVDIEGFRELSEALWRQRYQASHLLALMEWTEQIIQSRDNALSRMDREIQFYRSGPAGKAIVMAREAYRVVGRDGKKLLRKRRERKAGN</sequence>
<protein>
    <submittedName>
        <fullName evidence="1">Uncharacterized protein</fullName>
    </submittedName>
</protein>
<gene>
    <name evidence="1" type="ORF">Ato02nite_056270</name>
</gene>
<dbReference type="Proteomes" id="UP000677082">
    <property type="component" value="Unassembled WGS sequence"/>
</dbReference>
<accession>A0A919TD62</accession>
<evidence type="ECO:0000313" key="2">
    <source>
        <dbReference type="Proteomes" id="UP000677082"/>
    </source>
</evidence>
<dbReference type="EMBL" id="BOQN01000071">
    <property type="protein sequence ID" value="GIM93834.1"/>
    <property type="molecule type" value="Genomic_DNA"/>
</dbReference>
<reference evidence="1 2" key="1">
    <citation type="submission" date="2021-03" db="EMBL/GenBank/DDBJ databases">
        <title>Whole genome shotgun sequence of Actinoplanes toevensis NBRC 105298.</title>
        <authorList>
            <person name="Komaki H."/>
            <person name="Tamura T."/>
        </authorList>
    </citation>
    <scope>NUCLEOTIDE SEQUENCE [LARGE SCALE GENOMIC DNA]</scope>
    <source>
        <strain evidence="1 2">NBRC 105298</strain>
    </source>
</reference>
<organism evidence="1 2">
    <name type="scientific">Paractinoplanes toevensis</name>
    <dbReference type="NCBI Taxonomy" id="571911"/>
    <lineage>
        <taxon>Bacteria</taxon>
        <taxon>Bacillati</taxon>
        <taxon>Actinomycetota</taxon>
        <taxon>Actinomycetes</taxon>
        <taxon>Micromonosporales</taxon>
        <taxon>Micromonosporaceae</taxon>
        <taxon>Paractinoplanes</taxon>
    </lineage>
</organism>
<dbReference type="AlphaFoldDB" id="A0A919TD62"/>
<comment type="caution">
    <text evidence="1">The sequence shown here is derived from an EMBL/GenBank/DDBJ whole genome shotgun (WGS) entry which is preliminary data.</text>
</comment>
<dbReference type="InterPro" id="IPR029063">
    <property type="entry name" value="SAM-dependent_MTases_sf"/>
</dbReference>
<proteinExistence type="predicted"/>
<evidence type="ECO:0000313" key="1">
    <source>
        <dbReference type="EMBL" id="GIM93834.1"/>
    </source>
</evidence>
<dbReference type="Gene3D" id="3.40.50.150">
    <property type="entry name" value="Vaccinia Virus protein VP39"/>
    <property type="match status" value="1"/>
</dbReference>
<dbReference type="RefSeq" id="WP_213009635.1">
    <property type="nucleotide sequence ID" value="NZ_BOQN01000071.1"/>
</dbReference>